<feature type="compositionally biased region" description="Polar residues" evidence="1">
    <location>
        <begin position="271"/>
        <end position="290"/>
    </location>
</feature>
<dbReference type="OrthoDB" id="109290at2759"/>
<protein>
    <submittedName>
        <fullName evidence="2">Uncharacterized protein</fullName>
    </submittedName>
</protein>
<evidence type="ECO:0000313" key="4">
    <source>
        <dbReference type="EMBL" id="KAE9342139.1"/>
    </source>
</evidence>
<evidence type="ECO:0000256" key="1">
    <source>
        <dbReference type="SAM" id="MobiDB-lite"/>
    </source>
</evidence>
<proteinExistence type="predicted"/>
<name>A0A6A3MKU5_9STRA</name>
<sequence length="331" mass="36741">MDDEDVRALVALQLSNEPLSERVQLRHVATCPHCGQGFGSASLPIHVPRCRAHVEQDTQQQKKPIRRKQAPSLVDLCLRFVTKHFESICMDKIVAFPEAEAALVASMPPNLVHRMVVALVKDSKRAKAKYREGRAMTETLESALQGARRDVAQLESARDWASISRARMAEQQHVSDRLQRELDATKTALAMAETDNQKLQLRSENAEKKTLRLDAKINSLTAEKVALTKAAKEAQRREMEATRRLAAAKKALIPGVSSTPQSARRSDRKTAQNSVRRCSPKSLSCGSENNAGPRRSSAVIARKRPRSEGSKIPYPPSIQKDKIMCESSHAD</sequence>
<dbReference type="EMBL" id="QXFV01000497">
    <property type="protein sequence ID" value="KAE9035839.1"/>
    <property type="molecule type" value="Genomic_DNA"/>
</dbReference>
<dbReference type="AlphaFoldDB" id="A0A6A3MKU5"/>
<accession>A0A6A3MKU5</accession>
<evidence type="ECO:0000313" key="5">
    <source>
        <dbReference type="Proteomes" id="UP000429607"/>
    </source>
</evidence>
<evidence type="ECO:0000313" key="6">
    <source>
        <dbReference type="Proteomes" id="UP000434957"/>
    </source>
</evidence>
<gene>
    <name evidence="3" type="ORF">PR001_g9134</name>
    <name evidence="2" type="ORF">PR002_g9382</name>
    <name evidence="4" type="ORF">PR003_g9633</name>
</gene>
<dbReference type="EMBL" id="QXFU01000499">
    <property type="protein sequence ID" value="KAE9032058.1"/>
    <property type="molecule type" value="Genomic_DNA"/>
</dbReference>
<comment type="caution">
    <text evidence="2">The sequence shown here is derived from an EMBL/GenBank/DDBJ whole genome shotgun (WGS) entry which is preliminary data.</text>
</comment>
<dbReference type="Proteomes" id="UP000434957">
    <property type="component" value="Unassembled WGS sequence"/>
</dbReference>
<dbReference type="Proteomes" id="UP000429607">
    <property type="component" value="Unassembled WGS sequence"/>
</dbReference>
<keyword evidence="6" id="KW-1185">Reference proteome</keyword>
<evidence type="ECO:0000313" key="7">
    <source>
        <dbReference type="Proteomes" id="UP000435112"/>
    </source>
</evidence>
<organism evidence="2 7">
    <name type="scientific">Phytophthora rubi</name>
    <dbReference type="NCBI Taxonomy" id="129364"/>
    <lineage>
        <taxon>Eukaryota</taxon>
        <taxon>Sar</taxon>
        <taxon>Stramenopiles</taxon>
        <taxon>Oomycota</taxon>
        <taxon>Peronosporomycetes</taxon>
        <taxon>Peronosporales</taxon>
        <taxon>Peronosporaceae</taxon>
        <taxon>Phytophthora</taxon>
    </lineage>
</organism>
<evidence type="ECO:0000313" key="2">
    <source>
        <dbReference type="EMBL" id="KAE9032058.1"/>
    </source>
</evidence>
<dbReference type="Proteomes" id="UP000435112">
    <property type="component" value="Unassembled WGS sequence"/>
</dbReference>
<dbReference type="EMBL" id="QXFT01000504">
    <property type="protein sequence ID" value="KAE9342139.1"/>
    <property type="molecule type" value="Genomic_DNA"/>
</dbReference>
<feature type="compositionally biased region" description="Basic and acidic residues" evidence="1">
    <location>
        <begin position="319"/>
        <end position="331"/>
    </location>
</feature>
<feature type="region of interest" description="Disordered" evidence="1">
    <location>
        <begin position="250"/>
        <end position="331"/>
    </location>
</feature>
<evidence type="ECO:0000313" key="3">
    <source>
        <dbReference type="EMBL" id="KAE9035839.1"/>
    </source>
</evidence>
<reference evidence="5 7" key="1">
    <citation type="submission" date="2018-09" db="EMBL/GenBank/DDBJ databases">
        <title>Genomic investigation of the strawberry pathogen Phytophthora fragariae indicates pathogenicity is determined by transcriptional variation in three key races.</title>
        <authorList>
            <person name="Adams T.M."/>
            <person name="Armitage A.D."/>
            <person name="Sobczyk M.K."/>
            <person name="Bates H.J."/>
            <person name="Dunwell J.M."/>
            <person name="Nellist C.F."/>
            <person name="Harrison R.J."/>
        </authorList>
    </citation>
    <scope>NUCLEOTIDE SEQUENCE [LARGE SCALE GENOMIC DNA]</scope>
    <source>
        <strain evidence="3 5">SCRP249</strain>
        <strain evidence="2 7">SCRP324</strain>
        <strain evidence="4 6">SCRP333</strain>
    </source>
</reference>